<keyword evidence="1" id="KW-0472">Membrane</keyword>
<keyword evidence="3" id="KW-1185">Reference proteome</keyword>
<reference evidence="2 3" key="1">
    <citation type="journal article" date="2012" name="Proc. Natl. Acad. Sci. U.S.A.">
        <title>Genome streamlining and chemical defense in a coral reef symbiosis.</title>
        <authorList>
            <person name="Kwan J.C."/>
            <person name="Donia M.S."/>
            <person name="Han A.W."/>
            <person name="Hirose E."/>
            <person name="Haygood M.G."/>
            <person name="Schmidt E.W."/>
        </authorList>
    </citation>
    <scope>NUCLEOTIDE SEQUENCE [LARGE SCALE GENOMIC DNA]</scope>
    <source>
        <strain evidence="2 3">L2</strain>
    </source>
</reference>
<name>K7YMF7_9PROT</name>
<gene>
    <name evidence="2" type="ORF">A1OE_514</name>
</gene>
<organism evidence="2 3">
    <name type="scientific">Candidatus Endolissoclinum faulkneri L2</name>
    <dbReference type="NCBI Taxonomy" id="1193729"/>
    <lineage>
        <taxon>Bacteria</taxon>
        <taxon>Pseudomonadati</taxon>
        <taxon>Pseudomonadota</taxon>
        <taxon>Alphaproteobacteria</taxon>
        <taxon>Rhodospirillales</taxon>
        <taxon>Rhodospirillaceae</taxon>
        <taxon>Candidatus Endolissoclinum</taxon>
    </lineage>
</organism>
<dbReference type="Proteomes" id="UP000010077">
    <property type="component" value="Chromosome"/>
</dbReference>
<feature type="transmembrane region" description="Helical" evidence="1">
    <location>
        <begin position="7"/>
        <end position="25"/>
    </location>
</feature>
<keyword evidence="1" id="KW-1133">Transmembrane helix</keyword>
<evidence type="ECO:0000313" key="2">
    <source>
        <dbReference type="EMBL" id="AFX98707.1"/>
    </source>
</evidence>
<proteinExistence type="predicted"/>
<dbReference type="KEGG" id="thal:A1OE_514"/>
<protein>
    <submittedName>
        <fullName evidence="2">Uncharacterized protein</fullName>
    </submittedName>
</protein>
<evidence type="ECO:0000256" key="1">
    <source>
        <dbReference type="SAM" id="Phobius"/>
    </source>
</evidence>
<evidence type="ECO:0000313" key="3">
    <source>
        <dbReference type="Proteomes" id="UP000010077"/>
    </source>
</evidence>
<accession>K7YMF7</accession>
<keyword evidence="1" id="KW-0812">Transmembrane</keyword>
<sequence length="37" mass="4331">MISSSCIFYHCYCSYFVLWPVLLMLKRCSLYISLCGS</sequence>
<dbReference type="AlphaFoldDB" id="K7YMF7"/>
<dbReference type="EMBL" id="CP003539">
    <property type="protein sequence ID" value="AFX98707.1"/>
    <property type="molecule type" value="Genomic_DNA"/>
</dbReference>
<dbReference type="HOGENOM" id="CLU_3341665_0_0_5"/>